<dbReference type="PANTHER" id="PTHR35617">
    <property type="entry name" value="PHAGE_INTEGRASE DOMAIN-CONTAINING PROTEIN"/>
    <property type="match status" value="1"/>
</dbReference>
<evidence type="ECO:0000313" key="5">
    <source>
        <dbReference type="Proteomes" id="UP000078542"/>
    </source>
</evidence>
<dbReference type="InterPro" id="IPR013762">
    <property type="entry name" value="Integrase-like_cat_sf"/>
</dbReference>
<evidence type="ECO:0000313" key="4">
    <source>
        <dbReference type="EMBL" id="KYM97753.1"/>
    </source>
</evidence>
<reference evidence="4 5" key="1">
    <citation type="submission" date="2016-03" db="EMBL/GenBank/DDBJ databases">
        <title>Cyphomyrmex costatus WGS genome.</title>
        <authorList>
            <person name="Nygaard S."/>
            <person name="Hu H."/>
            <person name="Boomsma J."/>
            <person name="Zhang G."/>
        </authorList>
    </citation>
    <scope>NUCLEOTIDE SEQUENCE [LARGE SCALE GENOMIC DNA]</scope>
    <source>
        <strain evidence="4">MS0001</strain>
        <tissue evidence="4">Whole body</tissue>
    </source>
</reference>
<name>A0A151ICD3_9HYME</name>
<dbReference type="GO" id="GO:0006310">
    <property type="term" value="P:DNA recombination"/>
    <property type="evidence" value="ECO:0007669"/>
    <property type="project" value="UniProtKB-KW"/>
</dbReference>
<dbReference type="SUPFAM" id="SSF56349">
    <property type="entry name" value="DNA breaking-rejoining enzymes"/>
    <property type="match status" value="1"/>
</dbReference>
<dbReference type="GO" id="GO:0015074">
    <property type="term" value="P:DNA integration"/>
    <property type="evidence" value="ECO:0007669"/>
    <property type="project" value="InterPro"/>
</dbReference>
<keyword evidence="5" id="KW-1185">Reference proteome</keyword>
<evidence type="ECO:0000256" key="1">
    <source>
        <dbReference type="ARBA" id="ARBA00023125"/>
    </source>
</evidence>
<dbReference type="GO" id="GO:0003677">
    <property type="term" value="F:DNA binding"/>
    <property type="evidence" value="ECO:0007669"/>
    <property type="project" value="UniProtKB-KW"/>
</dbReference>
<dbReference type="AlphaFoldDB" id="A0A151ICD3"/>
<evidence type="ECO:0000259" key="3">
    <source>
        <dbReference type="PROSITE" id="PS51898"/>
    </source>
</evidence>
<accession>A0A151ICD3</accession>
<dbReference type="Gene3D" id="1.10.150.130">
    <property type="match status" value="1"/>
</dbReference>
<dbReference type="CDD" id="cd00397">
    <property type="entry name" value="DNA_BRE_C"/>
    <property type="match status" value="1"/>
</dbReference>
<feature type="domain" description="Tyr recombinase" evidence="3">
    <location>
        <begin position="119"/>
        <end position="327"/>
    </location>
</feature>
<protein>
    <recommendedName>
        <fullName evidence="3">Tyr recombinase domain-containing protein</fullName>
    </recommendedName>
</protein>
<keyword evidence="1" id="KW-0238">DNA-binding</keyword>
<dbReference type="InterPro" id="IPR002104">
    <property type="entry name" value="Integrase_catalytic"/>
</dbReference>
<dbReference type="STRING" id="456900.A0A151ICD3"/>
<dbReference type="InterPro" id="IPR011010">
    <property type="entry name" value="DNA_brk_join_enz"/>
</dbReference>
<dbReference type="Pfam" id="PF00589">
    <property type="entry name" value="Phage_integrase"/>
    <property type="match status" value="1"/>
</dbReference>
<dbReference type="PROSITE" id="PS51898">
    <property type="entry name" value="TYR_RECOMBINASE"/>
    <property type="match status" value="1"/>
</dbReference>
<keyword evidence="2" id="KW-0233">DNA recombination</keyword>
<organism evidence="4 5">
    <name type="scientific">Cyphomyrmex costatus</name>
    <dbReference type="NCBI Taxonomy" id="456900"/>
    <lineage>
        <taxon>Eukaryota</taxon>
        <taxon>Metazoa</taxon>
        <taxon>Ecdysozoa</taxon>
        <taxon>Arthropoda</taxon>
        <taxon>Hexapoda</taxon>
        <taxon>Insecta</taxon>
        <taxon>Pterygota</taxon>
        <taxon>Neoptera</taxon>
        <taxon>Endopterygota</taxon>
        <taxon>Hymenoptera</taxon>
        <taxon>Apocrita</taxon>
        <taxon>Aculeata</taxon>
        <taxon>Formicoidea</taxon>
        <taxon>Formicidae</taxon>
        <taxon>Myrmicinae</taxon>
        <taxon>Cyphomyrmex</taxon>
    </lineage>
</organism>
<dbReference type="Proteomes" id="UP000078542">
    <property type="component" value="Unassembled WGS sequence"/>
</dbReference>
<evidence type="ECO:0000256" key="2">
    <source>
        <dbReference type="ARBA" id="ARBA00023172"/>
    </source>
</evidence>
<dbReference type="InterPro" id="IPR010998">
    <property type="entry name" value="Integrase_recombinase_N"/>
</dbReference>
<dbReference type="Gene3D" id="1.10.443.10">
    <property type="entry name" value="Intergrase catalytic core"/>
    <property type="match status" value="1"/>
</dbReference>
<gene>
    <name evidence="4" type="ORF">ALC62_11564</name>
</gene>
<dbReference type="PANTHER" id="PTHR35617:SF3">
    <property type="entry name" value="CORE-BINDING (CB) DOMAIN-CONTAINING PROTEIN"/>
    <property type="match status" value="1"/>
</dbReference>
<proteinExistence type="predicted"/>
<dbReference type="EMBL" id="KQ978057">
    <property type="protein sequence ID" value="KYM97753.1"/>
    <property type="molecule type" value="Genomic_DNA"/>
</dbReference>
<sequence>MEQDFPGGREIIRQAFLLRGTPASALDATLASLSKHTIAQYTKPLRLWWSFCMKEKICYFAPPVSAVLEFLSACLPNTGSYSSLNTYRAAISLLTAEEIGSHPLVKRFFKGVACLKPQRPRYDFTWDPSPVVQYLASLYPHENLSLELISKKVAALLALTTAQRVQTLAAIQLSQIAVSDKVIIKISTRLKTSGIGQSQPLLIFKQFVERPELSIFSLIKFFINFTRDLCRSDCDSFFVSFRPPHKAVSSQTLSRWIKAVLGSAGVDISIFSAHSTRHASTSLAASKGISLDEIRRTAGWSETSTTFARFYNRPIINDPAFQAAILEI</sequence>